<keyword evidence="3" id="KW-1185">Reference proteome</keyword>
<reference evidence="2 3" key="1">
    <citation type="submission" date="2020-08" db="EMBL/GenBank/DDBJ databases">
        <title>Genomic Encyclopedia of Type Strains, Phase IV (KMG-IV): sequencing the most valuable type-strain genomes for metagenomic binning, comparative biology and taxonomic classification.</title>
        <authorList>
            <person name="Goeker M."/>
        </authorList>
    </citation>
    <scope>NUCLEOTIDE SEQUENCE [LARGE SCALE GENOMIC DNA]</scope>
    <source>
        <strain evidence="2 3">DSM 21319</strain>
    </source>
</reference>
<organism evidence="2 3">
    <name type="scientific">Shinella fusca</name>
    <dbReference type="NCBI Taxonomy" id="544480"/>
    <lineage>
        <taxon>Bacteria</taxon>
        <taxon>Pseudomonadati</taxon>
        <taxon>Pseudomonadota</taxon>
        <taxon>Alphaproteobacteria</taxon>
        <taxon>Hyphomicrobiales</taxon>
        <taxon>Rhizobiaceae</taxon>
        <taxon>Shinella</taxon>
    </lineage>
</organism>
<keyword evidence="1" id="KW-0732">Signal</keyword>
<proteinExistence type="predicted"/>
<protein>
    <submittedName>
        <fullName evidence="2">Uncharacterized protein</fullName>
    </submittedName>
</protein>
<dbReference type="RefSeq" id="WP_210308686.1">
    <property type="nucleotide sequence ID" value="NZ_JACHIK010000003.1"/>
</dbReference>
<gene>
    <name evidence="2" type="ORF">HNQ66_001070</name>
</gene>
<comment type="caution">
    <text evidence="2">The sequence shown here is derived from an EMBL/GenBank/DDBJ whole genome shotgun (WGS) entry which is preliminary data.</text>
</comment>
<evidence type="ECO:0000256" key="1">
    <source>
        <dbReference type="SAM" id="SignalP"/>
    </source>
</evidence>
<dbReference type="Proteomes" id="UP000535406">
    <property type="component" value="Unassembled WGS sequence"/>
</dbReference>
<feature type="chain" id="PRO_5031172732" evidence="1">
    <location>
        <begin position="23"/>
        <end position="192"/>
    </location>
</feature>
<evidence type="ECO:0000313" key="2">
    <source>
        <dbReference type="EMBL" id="MBB5041687.1"/>
    </source>
</evidence>
<dbReference type="EMBL" id="JACHIK010000003">
    <property type="protein sequence ID" value="MBB5041687.1"/>
    <property type="molecule type" value="Genomic_DNA"/>
</dbReference>
<evidence type="ECO:0000313" key="3">
    <source>
        <dbReference type="Proteomes" id="UP000535406"/>
    </source>
</evidence>
<accession>A0A7W8DTL9</accession>
<name>A0A7W8DTL9_9HYPH</name>
<feature type="signal peptide" evidence="1">
    <location>
        <begin position="1"/>
        <end position="22"/>
    </location>
</feature>
<sequence>MIKRCALAAAMVTSVWVCGAEAKVPFFNASCPGRVDVHADAGGPVFVNGRQARLKTFNRNYYEARIGKLTISISVNPDGSPDISYTGPGGANGVCRVKGGRAAEMQDNGSDDGYDEPQPRRRSSGVALGMMPAFCRGEASARFGVRPNRITTNMAFRSGKGYVVQGNYPDGNGRTSFFNCWFDRDGNFASVN</sequence>
<dbReference type="AlphaFoldDB" id="A0A7W8DTL9"/>